<dbReference type="KEGG" id="mno:Mnod_5798"/>
<organism evidence="1 2">
    <name type="scientific">Methylobacterium nodulans (strain LMG 21967 / CNCM I-2342 / ORS 2060)</name>
    <dbReference type="NCBI Taxonomy" id="460265"/>
    <lineage>
        <taxon>Bacteria</taxon>
        <taxon>Pseudomonadati</taxon>
        <taxon>Pseudomonadota</taxon>
        <taxon>Alphaproteobacteria</taxon>
        <taxon>Hyphomicrobiales</taxon>
        <taxon>Methylobacteriaceae</taxon>
        <taxon>Methylobacterium</taxon>
    </lineage>
</organism>
<sequence>MRQRRTRAEVKEMILRRVRELPGGKYIRDIQIEPMTDDSPVPPFFVDVEEDADDDLNVALRATDIAIRIMYCIFDVEDFAEH</sequence>
<dbReference type="Proteomes" id="UP000008207">
    <property type="component" value="Chromosome"/>
</dbReference>
<evidence type="ECO:0000313" key="1">
    <source>
        <dbReference type="EMBL" id="ACL60627.1"/>
    </source>
</evidence>
<evidence type="ECO:0000313" key="2">
    <source>
        <dbReference type="Proteomes" id="UP000008207"/>
    </source>
</evidence>
<accession>B8IRS7</accession>
<proteinExistence type="predicted"/>
<dbReference type="AlphaFoldDB" id="B8IRS7"/>
<protein>
    <submittedName>
        <fullName evidence="1">Uncharacterized protein</fullName>
    </submittedName>
</protein>
<dbReference type="HOGENOM" id="CLU_193722_0_0_5"/>
<reference evidence="1 2" key="1">
    <citation type="submission" date="2009-01" db="EMBL/GenBank/DDBJ databases">
        <title>Complete sequence of chromosome of Methylobacterium nodulans ORS 2060.</title>
        <authorList>
            <consortium name="US DOE Joint Genome Institute"/>
            <person name="Lucas S."/>
            <person name="Copeland A."/>
            <person name="Lapidus A."/>
            <person name="Glavina del Rio T."/>
            <person name="Dalin E."/>
            <person name="Tice H."/>
            <person name="Bruce D."/>
            <person name="Goodwin L."/>
            <person name="Pitluck S."/>
            <person name="Sims D."/>
            <person name="Brettin T."/>
            <person name="Detter J.C."/>
            <person name="Han C."/>
            <person name="Larimer F."/>
            <person name="Land M."/>
            <person name="Hauser L."/>
            <person name="Kyrpides N."/>
            <person name="Ivanova N."/>
            <person name="Marx C.J."/>
            <person name="Richardson P."/>
        </authorList>
    </citation>
    <scope>NUCLEOTIDE SEQUENCE [LARGE SCALE GENOMIC DNA]</scope>
    <source>
        <strain evidence="2">LMG 21967 / CNCM I-2342 / ORS 2060</strain>
    </source>
</reference>
<name>B8IRS7_METNO</name>
<keyword evidence="2" id="KW-1185">Reference proteome</keyword>
<dbReference type="STRING" id="460265.Mnod_5798"/>
<gene>
    <name evidence="1" type="ordered locus">Mnod_5798</name>
</gene>
<dbReference type="EMBL" id="CP001349">
    <property type="protein sequence ID" value="ACL60627.1"/>
    <property type="molecule type" value="Genomic_DNA"/>
</dbReference>